<dbReference type="Pfam" id="PF10551">
    <property type="entry name" value="MULE"/>
    <property type="match status" value="1"/>
</dbReference>
<dbReference type="EMBL" id="SDMP01000017">
    <property type="protein sequence ID" value="RYQ99291.1"/>
    <property type="molecule type" value="Genomic_DNA"/>
</dbReference>
<organism evidence="2 3">
    <name type="scientific">Arachis hypogaea</name>
    <name type="common">Peanut</name>
    <dbReference type="NCBI Taxonomy" id="3818"/>
    <lineage>
        <taxon>Eukaryota</taxon>
        <taxon>Viridiplantae</taxon>
        <taxon>Streptophyta</taxon>
        <taxon>Embryophyta</taxon>
        <taxon>Tracheophyta</taxon>
        <taxon>Spermatophyta</taxon>
        <taxon>Magnoliopsida</taxon>
        <taxon>eudicotyledons</taxon>
        <taxon>Gunneridae</taxon>
        <taxon>Pentapetalae</taxon>
        <taxon>rosids</taxon>
        <taxon>fabids</taxon>
        <taxon>Fabales</taxon>
        <taxon>Fabaceae</taxon>
        <taxon>Papilionoideae</taxon>
        <taxon>50 kb inversion clade</taxon>
        <taxon>dalbergioids sensu lato</taxon>
        <taxon>Dalbergieae</taxon>
        <taxon>Pterocarpus clade</taxon>
        <taxon>Arachis</taxon>
    </lineage>
</organism>
<proteinExistence type="predicted"/>
<reference evidence="2 3" key="1">
    <citation type="submission" date="2019-01" db="EMBL/GenBank/DDBJ databases">
        <title>Sequencing of cultivated peanut Arachis hypogaea provides insights into genome evolution and oil improvement.</title>
        <authorList>
            <person name="Chen X."/>
        </authorList>
    </citation>
    <scope>NUCLEOTIDE SEQUENCE [LARGE SCALE GENOMIC DNA]</scope>
    <source>
        <strain evidence="3">cv. Fuhuasheng</strain>
        <tissue evidence="2">Leaves</tissue>
    </source>
</reference>
<accession>A0A444YBG7</accession>
<sequence length="375" mass="44188">MVASTKYKARCYLALDKMIGQWRISRVEVSHSHLLNLKLSGMFSTNRQLSMHVKDLIQQNDQAGIRPTNAAGGLANLTFTEKDVRNYISRYLCIFGDETDPKELLKHFSRMKEFNLNFFFEIGVDENHSLRNVFWADARCRAAWEYFGDVVTFDTTYKTNRYDMSFGYFVGVNHHGMSTLLGCTLLRNKDTRTFQWLFCTWLKCMDKAPVCVITDQSPQMRSALETTLPNTRHRWCIWHILKKISIKLVGYRRFDQLNTCMKRIVFESKSKDSFERDWHDFIEEYDLHNSSWLNDVFADRHMWVSDKFWAGMRSTQRSESMHSVFDKFLNSKNSLLQLVRQYQNCVIDKEQKELECDAANLRGIIPYVSNLPIEK</sequence>
<dbReference type="InterPro" id="IPR018289">
    <property type="entry name" value="MULE_transposase_dom"/>
</dbReference>
<dbReference type="PANTHER" id="PTHR47718:SF13">
    <property type="entry name" value="OS09G0290500 PROTEIN"/>
    <property type="match status" value="1"/>
</dbReference>
<comment type="caution">
    <text evidence="2">The sequence shown here is derived from an EMBL/GenBank/DDBJ whole genome shotgun (WGS) entry which is preliminary data.</text>
</comment>
<dbReference type="PANTHER" id="PTHR47718">
    <property type="entry name" value="OS01G0519700 PROTEIN"/>
    <property type="match status" value="1"/>
</dbReference>
<dbReference type="Proteomes" id="UP000289738">
    <property type="component" value="Chromosome B07"/>
</dbReference>
<keyword evidence="3" id="KW-1185">Reference proteome</keyword>
<protein>
    <recommendedName>
        <fullName evidence="1">MULE transposase domain-containing protein</fullName>
    </recommendedName>
</protein>
<evidence type="ECO:0000313" key="3">
    <source>
        <dbReference type="Proteomes" id="UP000289738"/>
    </source>
</evidence>
<name>A0A444YBG7_ARAHY</name>
<evidence type="ECO:0000259" key="1">
    <source>
        <dbReference type="Pfam" id="PF10551"/>
    </source>
</evidence>
<evidence type="ECO:0000313" key="2">
    <source>
        <dbReference type="EMBL" id="RYQ99291.1"/>
    </source>
</evidence>
<dbReference type="STRING" id="3818.A0A444YBG7"/>
<feature type="domain" description="MULE transposase" evidence="1">
    <location>
        <begin position="150"/>
        <end position="243"/>
    </location>
</feature>
<dbReference type="AlphaFoldDB" id="A0A444YBG7"/>
<gene>
    <name evidence="2" type="ORF">Ahy_B07g087203</name>
</gene>